<evidence type="ECO:0000313" key="3">
    <source>
        <dbReference type="Proteomes" id="UP000001070"/>
    </source>
</evidence>
<dbReference type="HOGENOM" id="CLU_2592274_0_0_1"/>
<dbReference type="AlphaFoldDB" id="B4JC99"/>
<proteinExistence type="predicted"/>
<keyword evidence="3" id="KW-1185">Reference proteome</keyword>
<accession>B4JC99</accession>
<name>B4JC99_DROGR</name>
<feature type="region of interest" description="Disordered" evidence="1">
    <location>
        <begin position="52"/>
        <end position="80"/>
    </location>
</feature>
<protein>
    <submittedName>
        <fullName evidence="2">GH11628</fullName>
    </submittedName>
</protein>
<evidence type="ECO:0000256" key="1">
    <source>
        <dbReference type="SAM" id="MobiDB-lite"/>
    </source>
</evidence>
<reference evidence="2 3" key="1">
    <citation type="journal article" date="2007" name="Nature">
        <title>Evolution of genes and genomes on the Drosophila phylogeny.</title>
        <authorList>
            <consortium name="Drosophila 12 Genomes Consortium"/>
            <person name="Clark A.G."/>
            <person name="Eisen M.B."/>
            <person name="Smith D.R."/>
            <person name="Bergman C.M."/>
            <person name="Oliver B."/>
            <person name="Markow T.A."/>
            <person name="Kaufman T.C."/>
            <person name="Kellis M."/>
            <person name="Gelbart W."/>
            <person name="Iyer V.N."/>
            <person name="Pollard D.A."/>
            <person name="Sackton T.B."/>
            <person name="Larracuente A.M."/>
            <person name="Singh N.D."/>
            <person name="Abad J.P."/>
            <person name="Abt D.N."/>
            <person name="Adryan B."/>
            <person name="Aguade M."/>
            <person name="Akashi H."/>
            <person name="Anderson W.W."/>
            <person name="Aquadro C.F."/>
            <person name="Ardell D.H."/>
            <person name="Arguello R."/>
            <person name="Artieri C.G."/>
            <person name="Barbash D.A."/>
            <person name="Barker D."/>
            <person name="Barsanti P."/>
            <person name="Batterham P."/>
            <person name="Batzoglou S."/>
            <person name="Begun D."/>
            <person name="Bhutkar A."/>
            <person name="Blanco E."/>
            <person name="Bosak S.A."/>
            <person name="Bradley R.K."/>
            <person name="Brand A.D."/>
            <person name="Brent M.R."/>
            <person name="Brooks A.N."/>
            <person name="Brown R.H."/>
            <person name="Butlin R.K."/>
            <person name="Caggese C."/>
            <person name="Calvi B.R."/>
            <person name="Bernardo de Carvalho A."/>
            <person name="Caspi A."/>
            <person name="Castrezana S."/>
            <person name="Celniker S.E."/>
            <person name="Chang J.L."/>
            <person name="Chapple C."/>
            <person name="Chatterji S."/>
            <person name="Chinwalla A."/>
            <person name="Civetta A."/>
            <person name="Clifton S.W."/>
            <person name="Comeron J.M."/>
            <person name="Costello J.C."/>
            <person name="Coyne J.A."/>
            <person name="Daub J."/>
            <person name="David R.G."/>
            <person name="Delcher A.L."/>
            <person name="Delehaunty K."/>
            <person name="Do C.B."/>
            <person name="Ebling H."/>
            <person name="Edwards K."/>
            <person name="Eickbush T."/>
            <person name="Evans J.D."/>
            <person name="Filipski A."/>
            <person name="Findeiss S."/>
            <person name="Freyhult E."/>
            <person name="Fulton L."/>
            <person name="Fulton R."/>
            <person name="Garcia A.C."/>
            <person name="Gardiner A."/>
            <person name="Garfield D.A."/>
            <person name="Garvin B.E."/>
            <person name="Gibson G."/>
            <person name="Gilbert D."/>
            <person name="Gnerre S."/>
            <person name="Godfrey J."/>
            <person name="Good R."/>
            <person name="Gotea V."/>
            <person name="Gravely B."/>
            <person name="Greenberg A.J."/>
            <person name="Griffiths-Jones S."/>
            <person name="Gross S."/>
            <person name="Guigo R."/>
            <person name="Gustafson E.A."/>
            <person name="Haerty W."/>
            <person name="Hahn M.W."/>
            <person name="Halligan D.L."/>
            <person name="Halpern A.L."/>
            <person name="Halter G.M."/>
            <person name="Han M.V."/>
            <person name="Heger A."/>
            <person name="Hillier L."/>
            <person name="Hinrichs A.S."/>
            <person name="Holmes I."/>
            <person name="Hoskins R.A."/>
            <person name="Hubisz M.J."/>
            <person name="Hultmark D."/>
            <person name="Huntley M.A."/>
            <person name="Jaffe D.B."/>
            <person name="Jagadeeshan S."/>
            <person name="Jeck W.R."/>
            <person name="Johnson J."/>
            <person name="Jones C.D."/>
            <person name="Jordan W.C."/>
            <person name="Karpen G.H."/>
            <person name="Kataoka E."/>
            <person name="Keightley P.D."/>
            <person name="Kheradpour P."/>
            <person name="Kirkness E.F."/>
            <person name="Koerich L.B."/>
            <person name="Kristiansen K."/>
            <person name="Kudrna D."/>
            <person name="Kulathinal R.J."/>
            <person name="Kumar S."/>
            <person name="Kwok R."/>
            <person name="Lander E."/>
            <person name="Langley C.H."/>
            <person name="Lapoint R."/>
            <person name="Lazzaro B.P."/>
            <person name="Lee S.J."/>
            <person name="Levesque L."/>
            <person name="Li R."/>
            <person name="Lin C.F."/>
            <person name="Lin M.F."/>
            <person name="Lindblad-Toh K."/>
            <person name="Llopart A."/>
            <person name="Long M."/>
            <person name="Low L."/>
            <person name="Lozovsky E."/>
            <person name="Lu J."/>
            <person name="Luo M."/>
            <person name="Machado C.A."/>
            <person name="Makalowski W."/>
            <person name="Marzo M."/>
            <person name="Matsuda M."/>
            <person name="Matzkin L."/>
            <person name="McAllister B."/>
            <person name="McBride C.S."/>
            <person name="McKernan B."/>
            <person name="McKernan K."/>
            <person name="Mendez-Lago M."/>
            <person name="Minx P."/>
            <person name="Mollenhauer M.U."/>
            <person name="Montooth K."/>
            <person name="Mount S.M."/>
            <person name="Mu X."/>
            <person name="Myers E."/>
            <person name="Negre B."/>
            <person name="Newfeld S."/>
            <person name="Nielsen R."/>
            <person name="Noor M.A."/>
            <person name="O'Grady P."/>
            <person name="Pachter L."/>
            <person name="Papaceit M."/>
            <person name="Parisi M.J."/>
            <person name="Parisi M."/>
            <person name="Parts L."/>
            <person name="Pedersen J.S."/>
            <person name="Pesole G."/>
            <person name="Phillippy A.M."/>
            <person name="Ponting C.P."/>
            <person name="Pop M."/>
            <person name="Porcelli D."/>
            <person name="Powell J.R."/>
            <person name="Prohaska S."/>
            <person name="Pruitt K."/>
            <person name="Puig M."/>
            <person name="Quesneville H."/>
            <person name="Ram K.R."/>
            <person name="Rand D."/>
            <person name="Rasmussen M.D."/>
            <person name="Reed L.K."/>
            <person name="Reenan R."/>
            <person name="Reily A."/>
            <person name="Remington K.A."/>
            <person name="Rieger T.T."/>
            <person name="Ritchie M.G."/>
            <person name="Robin C."/>
            <person name="Rogers Y.H."/>
            <person name="Rohde C."/>
            <person name="Rozas J."/>
            <person name="Rubenfield M.J."/>
            <person name="Ruiz A."/>
            <person name="Russo S."/>
            <person name="Salzberg S.L."/>
            <person name="Sanchez-Gracia A."/>
            <person name="Saranga D.J."/>
            <person name="Sato H."/>
            <person name="Schaeffer S.W."/>
            <person name="Schatz M.C."/>
            <person name="Schlenke T."/>
            <person name="Schwartz R."/>
            <person name="Segarra C."/>
            <person name="Singh R.S."/>
            <person name="Sirot L."/>
            <person name="Sirota M."/>
            <person name="Sisneros N.B."/>
            <person name="Smith C.D."/>
            <person name="Smith T.F."/>
            <person name="Spieth J."/>
            <person name="Stage D.E."/>
            <person name="Stark A."/>
            <person name="Stephan W."/>
            <person name="Strausberg R.L."/>
            <person name="Strempel S."/>
            <person name="Sturgill D."/>
            <person name="Sutton G."/>
            <person name="Sutton G.G."/>
            <person name="Tao W."/>
            <person name="Teichmann S."/>
            <person name="Tobari Y.N."/>
            <person name="Tomimura Y."/>
            <person name="Tsolas J.M."/>
            <person name="Valente V.L."/>
            <person name="Venter E."/>
            <person name="Venter J.C."/>
            <person name="Vicario S."/>
            <person name="Vieira F.G."/>
            <person name="Vilella A.J."/>
            <person name="Villasante A."/>
            <person name="Walenz B."/>
            <person name="Wang J."/>
            <person name="Wasserman M."/>
            <person name="Watts T."/>
            <person name="Wilson D."/>
            <person name="Wilson R.K."/>
            <person name="Wing R.A."/>
            <person name="Wolfner M.F."/>
            <person name="Wong A."/>
            <person name="Wong G.K."/>
            <person name="Wu C.I."/>
            <person name="Wu G."/>
            <person name="Yamamoto D."/>
            <person name="Yang H.P."/>
            <person name="Yang S.P."/>
            <person name="Yorke J.A."/>
            <person name="Yoshida K."/>
            <person name="Zdobnov E."/>
            <person name="Zhang P."/>
            <person name="Zhang Y."/>
            <person name="Zimin A.V."/>
            <person name="Baldwin J."/>
            <person name="Abdouelleil A."/>
            <person name="Abdulkadir J."/>
            <person name="Abebe A."/>
            <person name="Abera B."/>
            <person name="Abreu J."/>
            <person name="Acer S.C."/>
            <person name="Aftuck L."/>
            <person name="Alexander A."/>
            <person name="An P."/>
            <person name="Anderson E."/>
            <person name="Anderson S."/>
            <person name="Arachi H."/>
            <person name="Azer M."/>
            <person name="Bachantsang P."/>
            <person name="Barry A."/>
            <person name="Bayul T."/>
            <person name="Berlin A."/>
            <person name="Bessette D."/>
            <person name="Bloom T."/>
            <person name="Blye J."/>
            <person name="Boguslavskiy L."/>
            <person name="Bonnet C."/>
            <person name="Boukhgalter B."/>
            <person name="Bourzgui I."/>
            <person name="Brown A."/>
            <person name="Cahill P."/>
            <person name="Channer S."/>
            <person name="Cheshatsang Y."/>
            <person name="Chuda L."/>
            <person name="Citroen M."/>
            <person name="Collymore A."/>
            <person name="Cooke P."/>
            <person name="Costello M."/>
            <person name="D'Aco K."/>
            <person name="Daza R."/>
            <person name="De Haan G."/>
            <person name="DeGray S."/>
            <person name="DeMaso C."/>
            <person name="Dhargay N."/>
            <person name="Dooley K."/>
            <person name="Dooley E."/>
            <person name="Doricent M."/>
            <person name="Dorje P."/>
            <person name="Dorjee K."/>
            <person name="Dupes A."/>
            <person name="Elong R."/>
            <person name="Falk J."/>
            <person name="Farina A."/>
            <person name="Faro S."/>
            <person name="Ferguson D."/>
            <person name="Fisher S."/>
            <person name="Foley C.D."/>
            <person name="Franke A."/>
            <person name="Friedrich D."/>
            <person name="Gadbois L."/>
            <person name="Gearin G."/>
            <person name="Gearin C.R."/>
            <person name="Giannoukos G."/>
            <person name="Goode T."/>
            <person name="Graham J."/>
            <person name="Grandbois E."/>
            <person name="Grewal S."/>
            <person name="Gyaltsen K."/>
            <person name="Hafez N."/>
            <person name="Hagos B."/>
            <person name="Hall J."/>
            <person name="Henson C."/>
            <person name="Hollinger A."/>
            <person name="Honan T."/>
            <person name="Huard M.D."/>
            <person name="Hughes L."/>
            <person name="Hurhula B."/>
            <person name="Husby M.E."/>
            <person name="Kamat A."/>
            <person name="Kanga B."/>
            <person name="Kashin S."/>
            <person name="Khazanovich D."/>
            <person name="Kisner P."/>
            <person name="Lance K."/>
            <person name="Lara M."/>
            <person name="Lee W."/>
            <person name="Lennon N."/>
            <person name="Letendre F."/>
            <person name="LeVine R."/>
            <person name="Lipovsky A."/>
            <person name="Liu X."/>
            <person name="Liu J."/>
            <person name="Liu S."/>
            <person name="Lokyitsang T."/>
            <person name="Lokyitsang Y."/>
            <person name="Lubonja R."/>
            <person name="Lui A."/>
            <person name="MacDonald P."/>
            <person name="Magnisalis V."/>
            <person name="Maru K."/>
            <person name="Matthews C."/>
            <person name="McCusker W."/>
            <person name="McDonough S."/>
            <person name="Mehta T."/>
            <person name="Meldrim J."/>
            <person name="Meneus L."/>
            <person name="Mihai O."/>
            <person name="Mihalev A."/>
            <person name="Mihova T."/>
            <person name="Mittelman R."/>
            <person name="Mlenga V."/>
            <person name="Montmayeur A."/>
            <person name="Mulrain L."/>
            <person name="Navidi A."/>
            <person name="Naylor J."/>
            <person name="Negash T."/>
            <person name="Nguyen T."/>
            <person name="Nguyen N."/>
            <person name="Nicol R."/>
            <person name="Norbu C."/>
            <person name="Norbu N."/>
            <person name="Novod N."/>
            <person name="O'Neill B."/>
            <person name="Osman S."/>
            <person name="Markiewicz E."/>
            <person name="Oyono O.L."/>
            <person name="Patti C."/>
            <person name="Phunkhang P."/>
            <person name="Pierre F."/>
            <person name="Priest M."/>
            <person name="Raghuraman S."/>
            <person name="Rege F."/>
            <person name="Reyes R."/>
            <person name="Rise C."/>
            <person name="Rogov P."/>
            <person name="Ross K."/>
            <person name="Ryan E."/>
            <person name="Settipalli S."/>
            <person name="Shea T."/>
            <person name="Sherpa N."/>
            <person name="Shi L."/>
            <person name="Shih D."/>
            <person name="Sparrow T."/>
            <person name="Spaulding J."/>
            <person name="Stalker J."/>
            <person name="Stange-Thomann N."/>
            <person name="Stavropoulos S."/>
            <person name="Stone C."/>
            <person name="Strader C."/>
            <person name="Tesfaye S."/>
            <person name="Thomson T."/>
            <person name="Thoulutsang Y."/>
            <person name="Thoulutsang D."/>
            <person name="Topham K."/>
            <person name="Topping I."/>
            <person name="Tsamla T."/>
            <person name="Vassiliev H."/>
            <person name="Vo A."/>
            <person name="Wangchuk T."/>
            <person name="Wangdi T."/>
            <person name="Weiand M."/>
            <person name="Wilkinson J."/>
            <person name="Wilson A."/>
            <person name="Yadav S."/>
            <person name="Young G."/>
            <person name="Yu Q."/>
            <person name="Zembek L."/>
            <person name="Zhong D."/>
            <person name="Zimmer A."/>
            <person name="Zwirko Z."/>
            <person name="Jaffe D.B."/>
            <person name="Alvarez P."/>
            <person name="Brockman W."/>
            <person name="Butler J."/>
            <person name="Chin C."/>
            <person name="Gnerre S."/>
            <person name="Grabherr M."/>
            <person name="Kleber M."/>
            <person name="Mauceli E."/>
            <person name="MacCallum I."/>
        </authorList>
    </citation>
    <scope>NUCLEOTIDE SEQUENCE [LARGE SCALE GENOMIC DNA]</scope>
    <source>
        <strain evidence="3">Tucson 15287-2541.00</strain>
    </source>
</reference>
<dbReference type="Proteomes" id="UP000001070">
    <property type="component" value="Unassembled WGS sequence"/>
</dbReference>
<dbReference type="EMBL" id="CH916368">
    <property type="protein sequence ID" value="EDW04132.1"/>
    <property type="molecule type" value="Genomic_DNA"/>
</dbReference>
<feature type="compositionally biased region" description="Basic residues" evidence="1">
    <location>
        <begin position="59"/>
        <end position="80"/>
    </location>
</feature>
<sequence length="80" mass="9490">MEEVRESCHQCSHPKRQTSGLCCAVWHRLLCNINNSSCHTLFALRTLHFTRRKQESNNKKKQQKKEKKQKPKQKQKLVST</sequence>
<organism evidence="3">
    <name type="scientific">Drosophila grimshawi</name>
    <name type="common">Hawaiian fruit fly</name>
    <name type="synonym">Idiomyia grimshawi</name>
    <dbReference type="NCBI Taxonomy" id="7222"/>
    <lineage>
        <taxon>Eukaryota</taxon>
        <taxon>Metazoa</taxon>
        <taxon>Ecdysozoa</taxon>
        <taxon>Arthropoda</taxon>
        <taxon>Hexapoda</taxon>
        <taxon>Insecta</taxon>
        <taxon>Pterygota</taxon>
        <taxon>Neoptera</taxon>
        <taxon>Endopterygota</taxon>
        <taxon>Diptera</taxon>
        <taxon>Brachycera</taxon>
        <taxon>Muscomorpha</taxon>
        <taxon>Ephydroidea</taxon>
        <taxon>Drosophilidae</taxon>
        <taxon>Drosophila</taxon>
        <taxon>Hawaiian Drosophila</taxon>
    </lineage>
</organism>
<dbReference type="InParanoid" id="B4JC99"/>
<gene>
    <name evidence="2" type="primary">Dgri\GH11628</name>
    <name evidence="2" type="ORF">Dgri_GH11628</name>
</gene>
<evidence type="ECO:0000313" key="2">
    <source>
        <dbReference type="EMBL" id="EDW04132.1"/>
    </source>
</evidence>